<keyword evidence="2" id="KW-1185">Reference proteome</keyword>
<evidence type="ECO:0000313" key="2">
    <source>
        <dbReference type="Proteomes" id="UP000481583"/>
    </source>
</evidence>
<proteinExistence type="predicted"/>
<dbReference type="AlphaFoldDB" id="A0A6G4TT09"/>
<sequence>MQAEVDAFDDPRIAAVLRQLSLPEAHVAIEWARKGCSWWRAAANLGIAPAYGYHERVRRKLKRLGDRHTARAAAARARG</sequence>
<organism evidence="1 2">
    <name type="scientific">Streptomyces coryli</name>
    <dbReference type="NCBI Taxonomy" id="1128680"/>
    <lineage>
        <taxon>Bacteria</taxon>
        <taxon>Bacillati</taxon>
        <taxon>Actinomycetota</taxon>
        <taxon>Actinomycetes</taxon>
        <taxon>Kitasatosporales</taxon>
        <taxon>Streptomycetaceae</taxon>
        <taxon>Streptomyces</taxon>
    </lineage>
</organism>
<accession>A0A6G4TT09</accession>
<gene>
    <name evidence="1" type="ORF">G5C51_04455</name>
</gene>
<dbReference type="EMBL" id="JAAKZV010000010">
    <property type="protein sequence ID" value="NGN63159.1"/>
    <property type="molecule type" value="Genomic_DNA"/>
</dbReference>
<name>A0A6G4TT09_9ACTN</name>
<dbReference type="RefSeq" id="WP_165231971.1">
    <property type="nucleotide sequence ID" value="NZ_JAAKZV010000010.1"/>
</dbReference>
<protein>
    <submittedName>
        <fullName evidence="1">Uncharacterized protein</fullName>
    </submittedName>
</protein>
<comment type="caution">
    <text evidence="1">The sequence shown here is derived from an EMBL/GenBank/DDBJ whole genome shotgun (WGS) entry which is preliminary data.</text>
</comment>
<reference evidence="1 2" key="1">
    <citation type="submission" date="2020-02" db="EMBL/GenBank/DDBJ databases">
        <title>Whole-genome analyses of novel actinobacteria.</title>
        <authorList>
            <person name="Sahin N."/>
        </authorList>
    </citation>
    <scope>NUCLEOTIDE SEQUENCE [LARGE SCALE GENOMIC DNA]</scope>
    <source>
        <strain evidence="1 2">A7024</strain>
    </source>
</reference>
<dbReference type="Proteomes" id="UP000481583">
    <property type="component" value="Unassembled WGS sequence"/>
</dbReference>
<evidence type="ECO:0000313" key="1">
    <source>
        <dbReference type="EMBL" id="NGN63159.1"/>
    </source>
</evidence>